<dbReference type="GO" id="GO:0071555">
    <property type="term" value="P:cell wall organization"/>
    <property type="evidence" value="ECO:0007669"/>
    <property type="project" value="UniProtKB-KW"/>
</dbReference>
<dbReference type="EMBL" id="AP014612">
    <property type="protein sequence ID" value="BAQ23658.1"/>
    <property type="molecule type" value="Genomic_DNA"/>
</dbReference>
<keyword evidence="3" id="KW-1133">Transmembrane helix</keyword>
<proteinExistence type="predicted"/>
<dbReference type="AlphaFoldDB" id="A0A1L7LHP8"/>
<keyword evidence="6" id="KW-0961">Cell wall biogenesis/degradation</keyword>
<dbReference type="Proteomes" id="UP000217758">
    <property type="component" value="Chromosome"/>
</dbReference>
<dbReference type="PANTHER" id="PTHR30518:SF2">
    <property type="entry name" value="ENDOLYTIC MUREIN TRANSGLYCOSYLASE"/>
    <property type="match status" value="1"/>
</dbReference>
<reference evidence="7 8" key="1">
    <citation type="journal article" date="2016" name="Microbiol. Immunol.">
        <title>Complete genome sequence of Streptococcus troglodytae TKU31 isolated from the oral cavity of a chimpanzee (Pan troglodytes).</title>
        <authorList>
            <person name="Okamoto M."/>
            <person name="Naito M."/>
            <person name="Miyanohara M."/>
            <person name="Imai S."/>
            <person name="Nomura Y."/>
            <person name="Saito W."/>
            <person name="Momoi Y."/>
            <person name="Takada K."/>
            <person name="Miyabe-Nishiwaki T."/>
            <person name="Tomonaga M."/>
            <person name="Hanada N."/>
        </authorList>
    </citation>
    <scope>NUCLEOTIDE SEQUENCE [LARGE SCALE GENOMIC DNA]</scope>
    <source>
        <strain evidence="8">TKU 31</strain>
    </source>
</reference>
<keyword evidence="5 7" id="KW-0456">Lyase</keyword>
<gene>
    <name evidence="7" type="ORF">SRT_03970</name>
</gene>
<sequence length="147" mass="16344">MITFILILLLGTGLFGYYYVSSAIRPLDAHSTKYIQVEIPSGSGNRMIGKILEKAGVIKNATVFNFYTKFRNYSNLQSGYYNLQKSMSLDDIAKTLKNGGTTTPQAPVLGKVVIPEGYTIKQISKAITNNANTKKRRIKPLSRLKSF</sequence>
<evidence type="ECO:0000256" key="5">
    <source>
        <dbReference type="ARBA" id="ARBA00023239"/>
    </source>
</evidence>
<organism evidence="7 8">
    <name type="scientific">Streptococcus troglodytae</name>
    <dbReference type="NCBI Taxonomy" id="1111760"/>
    <lineage>
        <taxon>Bacteria</taxon>
        <taxon>Bacillati</taxon>
        <taxon>Bacillota</taxon>
        <taxon>Bacilli</taxon>
        <taxon>Lactobacillales</taxon>
        <taxon>Streptococcaceae</taxon>
        <taxon>Streptococcus</taxon>
    </lineage>
</organism>
<evidence type="ECO:0000256" key="6">
    <source>
        <dbReference type="ARBA" id="ARBA00023316"/>
    </source>
</evidence>
<name>A0A1L7LHP8_9STRE</name>
<dbReference type="PANTHER" id="PTHR30518">
    <property type="entry name" value="ENDOLYTIC MUREIN TRANSGLYCOSYLASE"/>
    <property type="match status" value="1"/>
</dbReference>
<keyword evidence="8" id="KW-1185">Reference proteome</keyword>
<dbReference type="KEGG" id="strg:SRT_03970"/>
<keyword evidence="1" id="KW-1003">Cell membrane</keyword>
<accession>A0A1L7LHP8</accession>
<evidence type="ECO:0000313" key="7">
    <source>
        <dbReference type="EMBL" id="BAQ23658.1"/>
    </source>
</evidence>
<evidence type="ECO:0000256" key="2">
    <source>
        <dbReference type="ARBA" id="ARBA00022692"/>
    </source>
</evidence>
<dbReference type="InterPro" id="IPR003770">
    <property type="entry name" value="MLTG-like"/>
</dbReference>
<keyword evidence="4" id="KW-0472">Membrane</keyword>
<evidence type="ECO:0000256" key="4">
    <source>
        <dbReference type="ARBA" id="ARBA00023136"/>
    </source>
</evidence>
<protein>
    <submittedName>
        <fullName evidence="7">Aminodeoxychorismate lyase</fullName>
    </submittedName>
</protein>
<evidence type="ECO:0000313" key="8">
    <source>
        <dbReference type="Proteomes" id="UP000217758"/>
    </source>
</evidence>
<dbReference type="GO" id="GO:0016829">
    <property type="term" value="F:lyase activity"/>
    <property type="evidence" value="ECO:0007669"/>
    <property type="project" value="UniProtKB-KW"/>
</dbReference>
<dbReference type="Pfam" id="PF02618">
    <property type="entry name" value="YceG"/>
    <property type="match status" value="1"/>
</dbReference>
<evidence type="ECO:0000256" key="3">
    <source>
        <dbReference type="ARBA" id="ARBA00022989"/>
    </source>
</evidence>
<dbReference type="Gene3D" id="3.30.1490.480">
    <property type="entry name" value="Endolytic murein transglycosylase"/>
    <property type="match status" value="1"/>
</dbReference>
<keyword evidence="2" id="KW-0812">Transmembrane</keyword>
<evidence type="ECO:0000256" key="1">
    <source>
        <dbReference type="ARBA" id="ARBA00022475"/>
    </source>
</evidence>